<keyword evidence="2" id="KW-0812">Transmembrane</keyword>
<feature type="compositionally biased region" description="Polar residues" evidence="1">
    <location>
        <begin position="473"/>
        <end position="502"/>
    </location>
</feature>
<keyword evidence="2" id="KW-1133">Transmembrane helix</keyword>
<dbReference type="EMBL" id="MU863915">
    <property type="protein sequence ID" value="KAK4200766.1"/>
    <property type="molecule type" value="Genomic_DNA"/>
</dbReference>
<reference evidence="3" key="1">
    <citation type="journal article" date="2023" name="Mol. Phylogenet. Evol.">
        <title>Genome-scale phylogeny and comparative genomics of the fungal order Sordariales.</title>
        <authorList>
            <person name="Hensen N."/>
            <person name="Bonometti L."/>
            <person name="Westerberg I."/>
            <person name="Brannstrom I.O."/>
            <person name="Guillou S."/>
            <person name="Cros-Aarteil S."/>
            <person name="Calhoun S."/>
            <person name="Haridas S."/>
            <person name="Kuo A."/>
            <person name="Mondo S."/>
            <person name="Pangilinan J."/>
            <person name="Riley R."/>
            <person name="LaButti K."/>
            <person name="Andreopoulos B."/>
            <person name="Lipzen A."/>
            <person name="Chen C."/>
            <person name="Yan M."/>
            <person name="Daum C."/>
            <person name="Ng V."/>
            <person name="Clum A."/>
            <person name="Steindorff A."/>
            <person name="Ohm R.A."/>
            <person name="Martin F."/>
            <person name="Silar P."/>
            <person name="Natvig D.O."/>
            <person name="Lalanne C."/>
            <person name="Gautier V."/>
            <person name="Ament-Velasquez S.L."/>
            <person name="Kruys A."/>
            <person name="Hutchinson M.I."/>
            <person name="Powell A.J."/>
            <person name="Barry K."/>
            <person name="Miller A.N."/>
            <person name="Grigoriev I.V."/>
            <person name="Debuchy R."/>
            <person name="Gladieux P."/>
            <person name="Hiltunen Thoren M."/>
            <person name="Johannesson H."/>
        </authorList>
    </citation>
    <scope>NUCLEOTIDE SEQUENCE</scope>
    <source>
        <strain evidence="3">CBS 315.58</strain>
    </source>
</reference>
<dbReference type="Gene3D" id="1.20.58.340">
    <property type="entry name" value="Magnesium transport protein CorA, transmembrane region"/>
    <property type="match status" value="1"/>
</dbReference>
<comment type="caution">
    <text evidence="3">The sequence shown here is derived from an EMBL/GenBank/DDBJ whole genome shotgun (WGS) entry which is preliminary data.</text>
</comment>
<organism evidence="3 4">
    <name type="scientific">Triangularia verruculosa</name>
    <dbReference type="NCBI Taxonomy" id="2587418"/>
    <lineage>
        <taxon>Eukaryota</taxon>
        <taxon>Fungi</taxon>
        <taxon>Dikarya</taxon>
        <taxon>Ascomycota</taxon>
        <taxon>Pezizomycotina</taxon>
        <taxon>Sordariomycetes</taxon>
        <taxon>Sordariomycetidae</taxon>
        <taxon>Sordariales</taxon>
        <taxon>Podosporaceae</taxon>
        <taxon>Triangularia</taxon>
    </lineage>
</organism>
<feature type="region of interest" description="Disordered" evidence="1">
    <location>
        <begin position="571"/>
        <end position="616"/>
    </location>
</feature>
<evidence type="ECO:0000313" key="3">
    <source>
        <dbReference type="EMBL" id="KAK4200766.1"/>
    </source>
</evidence>
<reference evidence="3" key="2">
    <citation type="submission" date="2023-05" db="EMBL/GenBank/DDBJ databases">
        <authorList>
            <consortium name="Lawrence Berkeley National Laboratory"/>
            <person name="Steindorff A."/>
            <person name="Hensen N."/>
            <person name="Bonometti L."/>
            <person name="Westerberg I."/>
            <person name="Brannstrom I.O."/>
            <person name="Guillou S."/>
            <person name="Cros-Aarteil S."/>
            <person name="Calhoun S."/>
            <person name="Haridas S."/>
            <person name="Kuo A."/>
            <person name="Mondo S."/>
            <person name="Pangilinan J."/>
            <person name="Riley R."/>
            <person name="Labutti K."/>
            <person name="Andreopoulos B."/>
            <person name="Lipzen A."/>
            <person name="Chen C."/>
            <person name="Yanf M."/>
            <person name="Daum C."/>
            <person name="Ng V."/>
            <person name="Clum A."/>
            <person name="Ohm R."/>
            <person name="Martin F."/>
            <person name="Silar P."/>
            <person name="Natvig D."/>
            <person name="Lalanne C."/>
            <person name="Gautier V."/>
            <person name="Ament-Velasquez S.L."/>
            <person name="Kruys A."/>
            <person name="Hutchinson M.I."/>
            <person name="Powell A.J."/>
            <person name="Barry K."/>
            <person name="Miller A.N."/>
            <person name="Grigoriev I.V."/>
            <person name="Debuchy R."/>
            <person name="Gladieux P."/>
            <person name="Thoren M.H."/>
            <person name="Johannesson H."/>
        </authorList>
    </citation>
    <scope>NUCLEOTIDE SEQUENCE</scope>
    <source>
        <strain evidence="3">CBS 315.58</strain>
    </source>
</reference>
<evidence type="ECO:0000313" key="4">
    <source>
        <dbReference type="Proteomes" id="UP001303160"/>
    </source>
</evidence>
<feature type="region of interest" description="Disordered" evidence="1">
    <location>
        <begin position="466"/>
        <end position="502"/>
    </location>
</feature>
<evidence type="ECO:0000256" key="2">
    <source>
        <dbReference type="SAM" id="Phobius"/>
    </source>
</evidence>
<protein>
    <submittedName>
        <fullName evidence="3">Uncharacterized protein</fullName>
    </submittedName>
</protein>
<accession>A0AAN7ATP2</accession>
<feature type="transmembrane region" description="Helical" evidence="2">
    <location>
        <begin position="376"/>
        <end position="398"/>
    </location>
</feature>
<gene>
    <name evidence="3" type="ORF">QBC40DRAFT_279401</name>
</gene>
<evidence type="ECO:0000256" key="1">
    <source>
        <dbReference type="SAM" id="MobiDB-lite"/>
    </source>
</evidence>
<dbReference type="AlphaFoldDB" id="A0AAN7ATP2"/>
<keyword evidence="4" id="KW-1185">Reference proteome</keyword>
<sequence>MDWPNVYEPYVTADNWVYDQPTSKPSDRSFALHTESNNNTYRVKEPVPLSNDAEWNNVAWLKSPCFQQDLLKGPIDKQPDISGFHILFPSRVRPFGEDDVEEDDGQTFPREHWYLPFSVTNWTRIINRFHMNGVILEAMREDKCYTGFLEKRLHGRHIIRWFTGVTCPKEYPHSVSMSAVYFPEFRLSLAVIYNCDKEQADLVTKLLETSPEVSSHSLLMAGIFVELQRHRIVALMDDVIQKLDEVTTILGSELSIFGFEENQKLRNALVATKGCEEEARIGRSQLEKIIKHTVEHERADHKGASIEYIQTTRRFKNRLRQIDDQLEGIASQCRIKAEELRTTSDLYLAQLTRNEAREAASLALSATHQAEISKHIAVIAMIYLPITAVSTIFATPVFKFENRWGDVWWNFRGPPKEDDKAADDDIPVLSGYFWIYIILGLGFTIVTLLFFWRKVDKLNGFPQPKKAKYGKDSGTSTPGYESDVVTSPSNTPKTTAHQATPSVTNHAPWIQRAFFWRKNGSITTTNPAPDSPPGSAVGVVIHHRNDGGSSGNPVLASTKPTIMSRIHEGLSRARMTVRRRSPASDNDALQLGHVPPNANVPASNQPSTNPPPGSMV</sequence>
<keyword evidence="2" id="KW-0472">Membrane</keyword>
<proteinExistence type="predicted"/>
<name>A0AAN7ATP2_9PEZI</name>
<dbReference type="Proteomes" id="UP001303160">
    <property type="component" value="Unassembled WGS sequence"/>
</dbReference>
<feature type="transmembrane region" description="Helical" evidence="2">
    <location>
        <begin position="433"/>
        <end position="452"/>
    </location>
</feature>